<feature type="transmembrane region" description="Helical" evidence="1">
    <location>
        <begin position="100"/>
        <end position="119"/>
    </location>
</feature>
<proteinExistence type="predicted"/>
<name>A0AAD9FTQ0_PAPLA</name>
<evidence type="ECO:0000256" key="1">
    <source>
        <dbReference type="SAM" id="Phobius"/>
    </source>
</evidence>
<feature type="transmembrane region" description="Helical" evidence="1">
    <location>
        <begin position="37"/>
        <end position="60"/>
    </location>
</feature>
<feature type="transmembrane region" description="Helical" evidence="1">
    <location>
        <begin position="126"/>
        <end position="146"/>
    </location>
</feature>
<keyword evidence="1" id="KW-1133">Transmembrane helix</keyword>
<keyword evidence="3" id="KW-1185">Reference proteome</keyword>
<dbReference type="PANTHER" id="PTHR11360:SF234">
    <property type="entry name" value="MFS-TYPE TRANSPORTER DBAD-RELATED"/>
    <property type="match status" value="1"/>
</dbReference>
<dbReference type="PANTHER" id="PTHR11360">
    <property type="entry name" value="MONOCARBOXYLATE TRANSPORTER"/>
    <property type="match status" value="1"/>
</dbReference>
<evidence type="ECO:0000313" key="3">
    <source>
        <dbReference type="Proteomes" id="UP001182556"/>
    </source>
</evidence>
<feature type="transmembrane region" description="Helical" evidence="1">
    <location>
        <begin position="166"/>
        <end position="187"/>
    </location>
</feature>
<dbReference type="InterPro" id="IPR036259">
    <property type="entry name" value="MFS_trans_sf"/>
</dbReference>
<dbReference type="InterPro" id="IPR050327">
    <property type="entry name" value="Proton-linked_MCT"/>
</dbReference>
<protein>
    <submittedName>
        <fullName evidence="2">Major facilitator superfamily domain-containing protein</fullName>
    </submittedName>
</protein>
<dbReference type="AlphaFoldDB" id="A0AAD9FTQ0"/>
<evidence type="ECO:0000313" key="2">
    <source>
        <dbReference type="EMBL" id="KAK1925990.1"/>
    </source>
</evidence>
<feature type="transmembrane region" description="Helical" evidence="1">
    <location>
        <begin position="199"/>
        <end position="220"/>
    </location>
</feature>
<reference evidence="2" key="1">
    <citation type="submission" date="2023-02" db="EMBL/GenBank/DDBJ databases">
        <title>Identification and recombinant expression of a fungal hydrolase from Papiliotrema laurentii that hydrolyzes apple cutin and clears colloidal polyester polyurethane.</title>
        <authorList>
            <consortium name="DOE Joint Genome Institute"/>
            <person name="Roman V.A."/>
            <person name="Bojanowski C."/>
            <person name="Crable B.R."/>
            <person name="Wagner D.N."/>
            <person name="Hung C.S."/>
            <person name="Nadeau L.J."/>
            <person name="Schratz L."/>
            <person name="Haridas S."/>
            <person name="Pangilinan J."/>
            <person name="Lipzen A."/>
            <person name="Na H."/>
            <person name="Yan M."/>
            <person name="Ng V."/>
            <person name="Grigoriev I.V."/>
            <person name="Spatafora J.W."/>
            <person name="Barlow D."/>
            <person name="Biffinger J."/>
            <person name="Kelley-Loughnane N."/>
            <person name="Varaljay V.A."/>
            <person name="Crookes-Goodson W.J."/>
        </authorList>
    </citation>
    <scope>NUCLEOTIDE SEQUENCE</scope>
    <source>
        <strain evidence="2">5307AH</strain>
    </source>
</reference>
<accession>A0AAD9FTQ0</accession>
<comment type="caution">
    <text evidence="2">The sequence shown here is derived from an EMBL/GenBank/DDBJ whole genome shotgun (WGS) entry which is preliminary data.</text>
</comment>
<sequence>MALIAAFSGTLAFFLLKTRLPPKPAGSFFYLDAFKNVQYVCVCINYWTFSFGFFAMLTFIGTFGQLQGFGLFAPYLLIIQNGSSIVGRIGAGLLADLIGIYNTVLIGSSIIAVMFWVWLACSTIPACVALVVIIGVSSGGFISLQGPMATMTAKDMRYGGTMVGQALFIQSFGQLICSPVFGAVLGTGSAETRKHRFKYAIILGAVMILLSVLTVVVARWKRVGWRVMVKT</sequence>
<dbReference type="Proteomes" id="UP001182556">
    <property type="component" value="Unassembled WGS sequence"/>
</dbReference>
<dbReference type="SUPFAM" id="SSF103473">
    <property type="entry name" value="MFS general substrate transporter"/>
    <property type="match status" value="1"/>
</dbReference>
<organism evidence="2 3">
    <name type="scientific">Papiliotrema laurentii</name>
    <name type="common">Cryptococcus laurentii</name>
    <dbReference type="NCBI Taxonomy" id="5418"/>
    <lineage>
        <taxon>Eukaryota</taxon>
        <taxon>Fungi</taxon>
        <taxon>Dikarya</taxon>
        <taxon>Basidiomycota</taxon>
        <taxon>Agaricomycotina</taxon>
        <taxon>Tremellomycetes</taxon>
        <taxon>Tremellales</taxon>
        <taxon>Rhynchogastremaceae</taxon>
        <taxon>Papiliotrema</taxon>
    </lineage>
</organism>
<dbReference type="Gene3D" id="1.20.1250.20">
    <property type="entry name" value="MFS general substrate transporter like domains"/>
    <property type="match status" value="1"/>
</dbReference>
<keyword evidence="1" id="KW-0472">Membrane</keyword>
<dbReference type="EMBL" id="JAODAN010000002">
    <property type="protein sequence ID" value="KAK1925990.1"/>
    <property type="molecule type" value="Genomic_DNA"/>
</dbReference>
<gene>
    <name evidence="2" type="ORF">DB88DRAFT_143880</name>
</gene>
<keyword evidence="1" id="KW-0812">Transmembrane</keyword>